<dbReference type="Gene3D" id="1.25.10.10">
    <property type="entry name" value="Leucine-rich Repeat Variant"/>
    <property type="match status" value="2"/>
</dbReference>
<dbReference type="Proteomes" id="UP000288725">
    <property type="component" value="Chromosome 8"/>
</dbReference>
<dbReference type="Pfam" id="PF24173">
    <property type="entry name" value="TPR_TTI1_N"/>
    <property type="match status" value="1"/>
</dbReference>
<sequence length="1077" mass="117473">MANVSPNPARNEFFQQLKPCCVSISRIAIDPPKGATAIRQLVDLTEELHGIISTQINRDASVFDDKLADYVFFPLSHVFRNQEGYPARLLEAALRCLTAITVHGWKGSISPQIVEQLLILLTFIVGGAPGQNDQHKPPEETILEALRALTALITAAGSSAAAAASLVDAKTIPALGHGVTVVIDSVASGRTPEIQLESLRALQAVFGSIKDHAALATLLPGVVSALTKLLSMPAHEKTRVLAAAITTLRLVLVAVLGDMKTRAISRETAANSEADNQKVLSRPWLNATVAQIKLALASVMKLRNSKAHEVRDALANLSLTLLDECHTTLENCGSILVESATMLEPEEDAPSTLTTSLQDLATIYPELAEVIKVTVYNWLTALPRIMQSAEEEKKQAAIRNVLKGTELVTRLQLDSSTLSDAVSMALRDSVSSLLAGDGQKQVVQSVSSSLVPLSGKDLTRADSTAADYSLIVLGHESQITTRSELLRLISKVGSASQQVKLSLDMLDYSQELTDASQVSSLWLSFELVKAAFTRTSDVDDYLDLSSVTTESEDPETALRELYAFSVLLIDASMENTDVDWRLEAVALEVVAYAASRSREAFRPELIDVLYPIAAFLGSSTPQIRDHAMTTLNIIASSCGYSSVSELIIENVDYMVNSVSLRLNTLDISPASTKVLIMMTRLTGPRLIPYLDDVVASIFAALDNYHGYPVFVESLFAVLKEVVEQGVRSDRLLLEGRQNGSSDHMKRRPRPTDIDDIIAYLDRRAERKKLQQQDEENSTVYGHPPRPWGPENEKQEDDDEAGGGEVEQERPPKTPTYILLEKVATLTQHYLTSPTPTLRKSLLDLLITVAPALAADEDSFLPLINTVWPVVVARLYDAESFIVMAACDTLAILCATSGDFLASRIKTEWSDALHKWCQKKKQEALDNQSRQGRGQGQVRGKAALLHDVTPIHDVVVPARAGGTREMKTTVTKDISRSSPSSGGGLGRFASAAQTWEAVVRLLIAIVRHVRIEDEIYDGVLALLADRLEHDNDAREALEVINADAVWFCLYERGAVEILPTPVMEGVTFPDMVQYGSRA</sequence>
<protein>
    <recommendedName>
        <fullName evidence="6">HEAT repeat protein</fullName>
    </recommendedName>
</protein>
<feature type="domain" description="TTI1 N-terminal TPR" evidence="2">
    <location>
        <begin position="14"/>
        <end position="341"/>
    </location>
</feature>
<dbReference type="InterPro" id="IPR057566">
    <property type="entry name" value="TPR_TTI1_N"/>
</dbReference>
<gene>
    <name evidence="4" type="ORF">VDGE_06660</name>
</gene>
<feature type="domain" description="TTI1 C-terminal TPR" evidence="3">
    <location>
        <begin position="740"/>
        <end position="922"/>
    </location>
</feature>
<evidence type="ECO:0000313" key="4">
    <source>
        <dbReference type="EMBL" id="RXG45247.1"/>
    </source>
</evidence>
<dbReference type="PANTHER" id="PTHR18460:SF3">
    <property type="entry name" value="TELO2-INTERACTING PROTEIN 1 HOMOLOG"/>
    <property type="match status" value="1"/>
</dbReference>
<dbReference type="EMBL" id="RSDZ01000067">
    <property type="protein sequence ID" value="RXG45247.1"/>
    <property type="molecule type" value="Genomic_DNA"/>
</dbReference>
<dbReference type="InterPro" id="IPR016024">
    <property type="entry name" value="ARM-type_fold"/>
</dbReference>
<feature type="region of interest" description="Disordered" evidence="1">
    <location>
        <begin position="767"/>
        <end position="813"/>
    </location>
</feature>
<dbReference type="InterPro" id="IPR057567">
    <property type="entry name" value="TPR_TTI1_C"/>
</dbReference>
<proteinExistence type="predicted"/>
<dbReference type="SUPFAM" id="SSF48371">
    <property type="entry name" value="ARM repeat"/>
    <property type="match status" value="1"/>
</dbReference>
<dbReference type="GO" id="GO:0005737">
    <property type="term" value="C:cytoplasm"/>
    <property type="evidence" value="ECO:0007669"/>
    <property type="project" value="TreeGrafter"/>
</dbReference>
<comment type="caution">
    <text evidence="4">The sequence shown here is derived from an EMBL/GenBank/DDBJ whole genome shotgun (WGS) entry which is preliminary data.</text>
</comment>
<organism evidence="4 5">
    <name type="scientific">Verticillium dahliae</name>
    <name type="common">Verticillium wilt</name>
    <dbReference type="NCBI Taxonomy" id="27337"/>
    <lineage>
        <taxon>Eukaryota</taxon>
        <taxon>Fungi</taxon>
        <taxon>Dikarya</taxon>
        <taxon>Ascomycota</taxon>
        <taxon>Pezizomycotina</taxon>
        <taxon>Sordariomycetes</taxon>
        <taxon>Hypocreomycetidae</taxon>
        <taxon>Glomerellales</taxon>
        <taxon>Plectosphaerellaceae</taxon>
        <taxon>Verticillium</taxon>
    </lineage>
</organism>
<dbReference type="PANTHER" id="PTHR18460">
    <property type="entry name" value="TEL2 INTERACTING PROTEIN 1 TTI1 FAMILY MEMBER"/>
    <property type="match status" value="1"/>
</dbReference>
<evidence type="ECO:0000256" key="1">
    <source>
        <dbReference type="SAM" id="MobiDB-lite"/>
    </source>
</evidence>
<name>A0A444RVS0_VERDA</name>
<dbReference type="InterPro" id="IPR052587">
    <property type="entry name" value="TELO2-interacting_protein_1"/>
</dbReference>
<evidence type="ECO:0008006" key="6">
    <source>
        <dbReference type="Google" id="ProtNLM"/>
    </source>
</evidence>
<dbReference type="InterPro" id="IPR011989">
    <property type="entry name" value="ARM-like"/>
</dbReference>
<dbReference type="FunFam" id="1.25.10.10:FF:001401">
    <property type="entry name" value="Uncharacterized protein"/>
    <property type="match status" value="1"/>
</dbReference>
<dbReference type="PIRSF" id="PIRSF005250">
    <property type="entry name" value="UCP005250"/>
    <property type="match status" value="1"/>
</dbReference>
<dbReference type="InterPro" id="IPR049362">
    <property type="entry name" value="TTI1_rpt"/>
</dbReference>
<dbReference type="InterPro" id="IPR016441">
    <property type="entry name" value="Tti1"/>
</dbReference>
<dbReference type="Pfam" id="PF24181">
    <property type="entry name" value="TPR_TTI1_C"/>
    <property type="match status" value="1"/>
</dbReference>
<dbReference type="Pfam" id="PF21547">
    <property type="entry name" value="TTI1"/>
    <property type="match status" value="1"/>
</dbReference>
<accession>A0A444RVS0</accession>
<evidence type="ECO:0000313" key="5">
    <source>
        <dbReference type="Proteomes" id="UP000288725"/>
    </source>
</evidence>
<evidence type="ECO:0000259" key="3">
    <source>
        <dbReference type="Pfam" id="PF24181"/>
    </source>
</evidence>
<evidence type="ECO:0000259" key="2">
    <source>
        <dbReference type="Pfam" id="PF24173"/>
    </source>
</evidence>
<dbReference type="AlphaFoldDB" id="A0A444RVS0"/>
<reference evidence="4 5" key="1">
    <citation type="submission" date="2018-12" db="EMBL/GenBank/DDBJ databases">
        <title>Genome of Verticillium dahliae isolate Getta Getta.</title>
        <authorList>
            <person name="Gardiner D.M."/>
        </authorList>
    </citation>
    <scope>NUCLEOTIDE SEQUENCE [LARGE SCALE GENOMIC DNA]</scope>
    <source>
        <strain evidence="4 5">Getta Getta</strain>
    </source>
</reference>